<feature type="compositionally biased region" description="Basic residues" evidence="1">
    <location>
        <begin position="78"/>
        <end position="91"/>
    </location>
</feature>
<gene>
    <name evidence="2" type="ORF">CAC42_1142</name>
</gene>
<proteinExistence type="predicted"/>
<dbReference type="GO" id="GO:0005975">
    <property type="term" value="P:carbohydrate metabolic process"/>
    <property type="evidence" value="ECO:0007669"/>
    <property type="project" value="InterPro"/>
</dbReference>
<reference evidence="2 3" key="1">
    <citation type="submission" date="2017-06" db="EMBL/GenBank/DDBJ databases">
        <title>Draft genome sequence of a variant of Elsinoe murrayae.</title>
        <authorList>
            <person name="Cheng Q."/>
        </authorList>
    </citation>
    <scope>NUCLEOTIDE SEQUENCE [LARGE SCALE GENOMIC DNA]</scope>
    <source>
        <strain evidence="2 3">CQ-2017a</strain>
    </source>
</reference>
<evidence type="ECO:0000313" key="2">
    <source>
        <dbReference type="EMBL" id="PNS21363.1"/>
    </source>
</evidence>
<dbReference type="GO" id="GO:0005576">
    <property type="term" value="C:extracellular region"/>
    <property type="evidence" value="ECO:0007669"/>
    <property type="project" value="InterPro"/>
</dbReference>
<accession>A0A2K1R2F3</accession>
<dbReference type="EMBL" id="NKHZ01000011">
    <property type="protein sequence ID" value="PNS21363.1"/>
    <property type="molecule type" value="Genomic_DNA"/>
</dbReference>
<dbReference type="STRING" id="2082308.A0A2K1R2F3"/>
<dbReference type="InterPro" id="IPR036573">
    <property type="entry name" value="CBM_sf_5/12"/>
</dbReference>
<evidence type="ECO:0000256" key="1">
    <source>
        <dbReference type="SAM" id="MobiDB-lite"/>
    </source>
</evidence>
<sequence>MVLSSDDPVAHRKKCTVCQTPRDVLIRCQIDDSTTWHMICPGKCWQDVSGGIEDGDGSNPHYRYGGMWKNRHADVTAKKPKKVKERQKAKAKQTPVEWSEVHGKYTKNDAVVFKGQLWVCRKTHEACEDDAPDKAIALWKDDDKSATASDTG</sequence>
<dbReference type="Gene3D" id="2.10.10.20">
    <property type="entry name" value="Carbohydrate-binding module superfamily 5/12"/>
    <property type="match status" value="1"/>
</dbReference>
<organism evidence="2 3">
    <name type="scientific">Sphaceloma murrayae</name>
    <dbReference type="NCBI Taxonomy" id="2082308"/>
    <lineage>
        <taxon>Eukaryota</taxon>
        <taxon>Fungi</taxon>
        <taxon>Dikarya</taxon>
        <taxon>Ascomycota</taxon>
        <taxon>Pezizomycotina</taxon>
        <taxon>Dothideomycetes</taxon>
        <taxon>Dothideomycetidae</taxon>
        <taxon>Myriangiales</taxon>
        <taxon>Elsinoaceae</taxon>
        <taxon>Sphaceloma</taxon>
    </lineage>
</organism>
<dbReference type="InParanoid" id="A0A2K1R2F3"/>
<dbReference type="Proteomes" id="UP000243797">
    <property type="component" value="Unassembled WGS sequence"/>
</dbReference>
<dbReference type="SUPFAM" id="SSF51055">
    <property type="entry name" value="Carbohydrate binding domain"/>
    <property type="match status" value="1"/>
</dbReference>
<evidence type="ECO:0000313" key="3">
    <source>
        <dbReference type="Proteomes" id="UP000243797"/>
    </source>
</evidence>
<dbReference type="GO" id="GO:0030246">
    <property type="term" value="F:carbohydrate binding"/>
    <property type="evidence" value="ECO:0007669"/>
    <property type="project" value="InterPro"/>
</dbReference>
<dbReference type="GO" id="GO:0004553">
    <property type="term" value="F:hydrolase activity, hydrolyzing O-glycosyl compounds"/>
    <property type="evidence" value="ECO:0007669"/>
    <property type="project" value="InterPro"/>
</dbReference>
<feature type="region of interest" description="Disordered" evidence="1">
    <location>
        <begin position="76"/>
        <end position="99"/>
    </location>
</feature>
<dbReference type="OrthoDB" id="537467at2759"/>
<dbReference type="AlphaFoldDB" id="A0A2K1R2F3"/>
<keyword evidence="3" id="KW-1185">Reference proteome</keyword>
<protein>
    <submittedName>
        <fullName evidence="2">Mediator of RNA polymerase II transcription subunit 14</fullName>
    </submittedName>
</protein>
<comment type="caution">
    <text evidence="2">The sequence shown here is derived from an EMBL/GenBank/DDBJ whole genome shotgun (WGS) entry which is preliminary data.</text>
</comment>
<name>A0A2K1R2F3_9PEZI</name>